<dbReference type="OrthoDB" id="9788304at2"/>
<accession>A0A402A5B7</accession>
<dbReference type="Pfam" id="PF12773">
    <property type="entry name" value="DZR"/>
    <property type="match status" value="1"/>
</dbReference>
<feature type="region of interest" description="Disordered" evidence="1">
    <location>
        <begin position="167"/>
        <end position="186"/>
    </location>
</feature>
<evidence type="ECO:0000313" key="3">
    <source>
        <dbReference type="EMBL" id="GCE14302.1"/>
    </source>
</evidence>
<organism evidence="3 4">
    <name type="scientific">Tengunoibacter tsumagoiensis</name>
    <dbReference type="NCBI Taxonomy" id="2014871"/>
    <lineage>
        <taxon>Bacteria</taxon>
        <taxon>Bacillati</taxon>
        <taxon>Chloroflexota</taxon>
        <taxon>Ktedonobacteria</taxon>
        <taxon>Ktedonobacterales</taxon>
        <taxon>Dictyobacteraceae</taxon>
        <taxon>Tengunoibacter</taxon>
    </lineage>
</organism>
<proteinExistence type="predicted"/>
<sequence>MSQHYIVPNIYQDMSDQSQGYFAFRFVCQHCYWQIDTRPQRSTVSTASNIIDIGSGFLNGFWGKAAEAGQKIYGSQWHSEQANALQKAWGEIQHNFHTCPQCHQTVCMRCFNIQLNLCTTCAPDLRADGAHFQHNLNIEAQRAQLQNNYQAPQFNLAAIPSAVTPEIAASQSHPSSPQLPPPQNAAASSAIAGYGVQNYPTTGHCPHCRKEGTPGKFCEDCGTKIPLPDLFCPSCSLPVAITARFCAECGAKLQSAT</sequence>
<dbReference type="InterPro" id="IPR025874">
    <property type="entry name" value="DZR"/>
</dbReference>
<gene>
    <name evidence="3" type="ORF">KTT_41610</name>
</gene>
<comment type="caution">
    <text evidence="3">The sequence shown here is derived from an EMBL/GenBank/DDBJ whole genome shotgun (WGS) entry which is preliminary data.</text>
</comment>
<dbReference type="RefSeq" id="WP_126581716.1">
    <property type="nucleotide sequence ID" value="NZ_BIFR01000001.1"/>
</dbReference>
<dbReference type="Proteomes" id="UP000287352">
    <property type="component" value="Unassembled WGS sequence"/>
</dbReference>
<dbReference type="AlphaFoldDB" id="A0A402A5B7"/>
<name>A0A402A5B7_9CHLR</name>
<keyword evidence="4" id="KW-1185">Reference proteome</keyword>
<evidence type="ECO:0000256" key="1">
    <source>
        <dbReference type="SAM" id="MobiDB-lite"/>
    </source>
</evidence>
<dbReference type="EMBL" id="BIFR01000001">
    <property type="protein sequence ID" value="GCE14302.1"/>
    <property type="molecule type" value="Genomic_DNA"/>
</dbReference>
<evidence type="ECO:0000259" key="2">
    <source>
        <dbReference type="Pfam" id="PF12773"/>
    </source>
</evidence>
<feature type="domain" description="DZANK-type" evidence="2">
    <location>
        <begin position="205"/>
        <end position="250"/>
    </location>
</feature>
<evidence type="ECO:0000313" key="4">
    <source>
        <dbReference type="Proteomes" id="UP000287352"/>
    </source>
</evidence>
<reference evidence="4" key="1">
    <citation type="submission" date="2018-12" db="EMBL/GenBank/DDBJ databases">
        <title>Tengunoibacter tsumagoiensis gen. nov., sp. nov., Dictyobacter kobayashii sp. nov., D. alpinus sp. nov., and D. joshuensis sp. nov. and description of Dictyobacteraceae fam. nov. within the order Ktedonobacterales isolated from Tengu-no-mugimeshi.</title>
        <authorList>
            <person name="Wang C.M."/>
            <person name="Zheng Y."/>
            <person name="Sakai Y."/>
            <person name="Toyoda A."/>
            <person name="Minakuchi Y."/>
            <person name="Abe K."/>
            <person name="Yokota A."/>
            <person name="Yabe S."/>
        </authorList>
    </citation>
    <scope>NUCLEOTIDE SEQUENCE [LARGE SCALE GENOMIC DNA]</scope>
    <source>
        <strain evidence="4">Uno3</strain>
    </source>
</reference>
<protein>
    <recommendedName>
        <fullName evidence="2">DZANK-type domain-containing protein</fullName>
    </recommendedName>
</protein>